<dbReference type="Proteomes" id="UP000248961">
    <property type="component" value="Unassembled WGS sequence"/>
</dbReference>
<dbReference type="RefSeq" id="XP_025545694.1">
    <property type="nucleotide sequence ID" value="XM_025692266.1"/>
</dbReference>
<sequence length="132" mass="14676">MSGLKKAGKRALETMLDPKKLEVVHQKFTRPTVGPGNPTFPTSQRDLKNIGFHFDLGDQTREVPDDRPEAKDGATRTANIFQWQAAAQAESKSIKDWVRKNGSHSVITEVVVPQDATKEEFAEIMRTTAEGL</sequence>
<dbReference type="VEuPathDB" id="FungiDB:BO97DRAFT_358556"/>
<dbReference type="GeneID" id="37196555"/>
<accession>A0A395HFN3</accession>
<evidence type="ECO:0000313" key="1">
    <source>
        <dbReference type="EMBL" id="RAL06540.1"/>
    </source>
</evidence>
<organism evidence="1 2">
    <name type="scientific">Aspergillus homomorphus (strain CBS 101889)</name>
    <dbReference type="NCBI Taxonomy" id="1450537"/>
    <lineage>
        <taxon>Eukaryota</taxon>
        <taxon>Fungi</taxon>
        <taxon>Dikarya</taxon>
        <taxon>Ascomycota</taxon>
        <taxon>Pezizomycotina</taxon>
        <taxon>Eurotiomycetes</taxon>
        <taxon>Eurotiomycetidae</taxon>
        <taxon>Eurotiales</taxon>
        <taxon>Aspergillaceae</taxon>
        <taxon>Aspergillus</taxon>
        <taxon>Aspergillus subgen. Circumdati</taxon>
    </lineage>
</organism>
<dbReference type="EMBL" id="KZ824380">
    <property type="protein sequence ID" value="RAL06540.1"/>
    <property type="molecule type" value="Genomic_DNA"/>
</dbReference>
<proteinExistence type="predicted"/>
<reference evidence="1 2" key="1">
    <citation type="submission" date="2018-02" db="EMBL/GenBank/DDBJ databases">
        <title>The genomes of Aspergillus section Nigri reveals drivers in fungal speciation.</title>
        <authorList>
            <consortium name="DOE Joint Genome Institute"/>
            <person name="Vesth T.C."/>
            <person name="Nybo J."/>
            <person name="Theobald S."/>
            <person name="Brandl J."/>
            <person name="Frisvad J.C."/>
            <person name="Nielsen K.F."/>
            <person name="Lyhne E.K."/>
            <person name="Kogle M.E."/>
            <person name="Kuo A."/>
            <person name="Riley R."/>
            <person name="Clum A."/>
            <person name="Nolan M."/>
            <person name="Lipzen A."/>
            <person name="Salamov A."/>
            <person name="Henrissat B."/>
            <person name="Wiebenga A."/>
            <person name="De vries R.P."/>
            <person name="Grigoriev I.V."/>
            <person name="Mortensen U.H."/>
            <person name="Andersen M.R."/>
            <person name="Baker S.E."/>
        </authorList>
    </citation>
    <scope>NUCLEOTIDE SEQUENCE [LARGE SCALE GENOMIC DNA]</scope>
    <source>
        <strain evidence="1 2">CBS 101889</strain>
    </source>
</reference>
<gene>
    <name evidence="1" type="ORF">BO97DRAFT_358556</name>
</gene>
<dbReference type="OrthoDB" id="2787676at2759"/>
<name>A0A395HFN3_ASPHC</name>
<evidence type="ECO:0000313" key="2">
    <source>
        <dbReference type="Proteomes" id="UP000248961"/>
    </source>
</evidence>
<dbReference type="AlphaFoldDB" id="A0A395HFN3"/>
<keyword evidence="2" id="KW-1185">Reference proteome</keyword>
<protein>
    <submittedName>
        <fullName evidence="1">Uncharacterized protein</fullName>
    </submittedName>
</protein>